<comment type="caution">
    <text evidence="1">The sequence shown here is derived from an EMBL/GenBank/DDBJ whole genome shotgun (WGS) entry which is preliminary data.</text>
</comment>
<name>Q0EY72_9PROT</name>
<dbReference type="HOGENOM" id="CLU_3404285_0_0_0"/>
<gene>
    <name evidence="1" type="ORF">SPV1_05317</name>
</gene>
<evidence type="ECO:0000313" key="2">
    <source>
        <dbReference type="Proteomes" id="UP000005297"/>
    </source>
</evidence>
<keyword evidence="2" id="KW-1185">Reference proteome</keyword>
<organism evidence="1 2">
    <name type="scientific">Mariprofundus ferrooxydans PV-1</name>
    <dbReference type="NCBI Taxonomy" id="314345"/>
    <lineage>
        <taxon>Bacteria</taxon>
        <taxon>Pseudomonadati</taxon>
        <taxon>Pseudomonadota</taxon>
        <taxon>Candidatius Mariprofundia</taxon>
        <taxon>Mariprofundales</taxon>
        <taxon>Mariprofundaceae</taxon>
        <taxon>Mariprofundus</taxon>
    </lineage>
</organism>
<sequence length="30" mass="3300">MAGVIKADAAAMAAIEWLMIDFMMDELLNN</sequence>
<dbReference type="EMBL" id="AATS01000011">
    <property type="protein sequence ID" value="EAU54154.1"/>
    <property type="molecule type" value="Genomic_DNA"/>
</dbReference>
<dbReference type="Proteomes" id="UP000005297">
    <property type="component" value="Unassembled WGS sequence"/>
</dbReference>
<protein>
    <submittedName>
        <fullName evidence="1">Uncharacterized protein</fullName>
    </submittedName>
</protein>
<evidence type="ECO:0000313" key="1">
    <source>
        <dbReference type="EMBL" id="EAU54154.1"/>
    </source>
</evidence>
<reference evidence="1 2" key="1">
    <citation type="submission" date="2006-09" db="EMBL/GenBank/DDBJ databases">
        <authorList>
            <person name="Emerson D."/>
            <person name="Ferriera S."/>
            <person name="Johnson J."/>
            <person name="Kravitz S."/>
            <person name="Halpern A."/>
            <person name="Remington K."/>
            <person name="Beeson K."/>
            <person name="Tran B."/>
            <person name="Rogers Y.-H."/>
            <person name="Friedman R."/>
            <person name="Venter J.C."/>
        </authorList>
    </citation>
    <scope>NUCLEOTIDE SEQUENCE [LARGE SCALE GENOMIC DNA]</scope>
    <source>
        <strain evidence="1 2">PV-1</strain>
    </source>
</reference>
<dbReference type="AlphaFoldDB" id="Q0EY72"/>
<proteinExistence type="predicted"/>
<accession>Q0EY72</accession>
<dbReference type="InParanoid" id="Q0EY72"/>